<dbReference type="HOGENOM" id="CLU_3270199_0_0_9"/>
<geneLocation type="plasmid" evidence="2">
    <name>pEubeli2</name>
</geneLocation>
<protein>
    <submittedName>
        <fullName evidence="1">Uncharacterized protein</fullName>
    </submittedName>
</protein>
<dbReference type="AlphaFoldDB" id="C4Z7L5"/>
<dbReference type="KEGG" id="eel:EUBELI_20147"/>
<evidence type="ECO:0000313" key="1">
    <source>
        <dbReference type="EMBL" id="ACR73293.1"/>
    </source>
</evidence>
<gene>
    <name evidence="1" type="ordered locus">EUBELI_20147</name>
</gene>
<evidence type="ECO:0000313" key="2">
    <source>
        <dbReference type="Proteomes" id="UP000001476"/>
    </source>
</evidence>
<keyword evidence="1" id="KW-0614">Plasmid</keyword>
<dbReference type="EMBL" id="CP001106">
    <property type="protein sequence ID" value="ACR73293.1"/>
    <property type="molecule type" value="Genomic_DNA"/>
</dbReference>
<proteinExistence type="predicted"/>
<name>C4Z7L5_LACE2</name>
<sequence length="41" mass="4752">MSISLCYYNVYANLYDKAKLTALYYSLSGRVAIRLDELIWG</sequence>
<reference evidence="1 2" key="1">
    <citation type="journal article" date="2009" name="Proc. Natl. Acad. Sci. U.S.A.">
        <title>Characterizing a model human gut microbiota composed of members of its two dominant bacterial phyla.</title>
        <authorList>
            <person name="Mahowald M.A."/>
            <person name="Rey F.E."/>
            <person name="Seedorf H."/>
            <person name="Turnbaugh P.J."/>
            <person name="Fulton R.S."/>
            <person name="Wollam A."/>
            <person name="Shah N."/>
            <person name="Wang C."/>
            <person name="Magrini V."/>
            <person name="Wilson R.K."/>
            <person name="Cantarel B.L."/>
            <person name="Coutinho P.M."/>
            <person name="Henrissat B."/>
            <person name="Crock L.W."/>
            <person name="Russell A."/>
            <person name="Verberkmoes N.C."/>
            <person name="Hettich R.L."/>
            <person name="Gordon J.I."/>
        </authorList>
    </citation>
    <scope>NUCLEOTIDE SEQUENCE [LARGE SCALE GENOMIC DNA]</scope>
    <source>
        <strain evidence="2">ATCC 27750 / DSM 3376 / VPI C15-48 / C15-B4</strain>
        <plasmid evidence="1">unnamed</plasmid>
    </source>
</reference>
<keyword evidence="2" id="KW-1185">Reference proteome</keyword>
<accession>C4Z7L5</accession>
<dbReference type="Proteomes" id="UP000001476">
    <property type="component" value="Plasmid pEubeli2"/>
</dbReference>
<organism evidence="1 2">
    <name type="scientific">Lachnospira eligens (strain ATCC 27750 / DSM 3376 / VPI C15-48 / C15-B4)</name>
    <name type="common">Eubacterium eligens</name>
    <dbReference type="NCBI Taxonomy" id="515620"/>
    <lineage>
        <taxon>Bacteria</taxon>
        <taxon>Bacillati</taxon>
        <taxon>Bacillota</taxon>
        <taxon>Clostridia</taxon>
        <taxon>Lachnospirales</taxon>
        <taxon>Lachnospiraceae</taxon>
        <taxon>Lachnospira</taxon>
    </lineage>
</organism>